<keyword evidence="2" id="KW-1185">Reference proteome</keyword>
<name>A0A0N4TIM4_BRUPA</name>
<reference evidence="1 2" key="2">
    <citation type="submission" date="2018-11" db="EMBL/GenBank/DDBJ databases">
        <authorList>
            <consortium name="Pathogen Informatics"/>
        </authorList>
    </citation>
    <scope>NUCLEOTIDE SEQUENCE [LARGE SCALE GENOMIC DNA]</scope>
</reference>
<dbReference type="EMBL" id="UZAD01013130">
    <property type="protein sequence ID" value="VDN89239.1"/>
    <property type="molecule type" value="Genomic_DNA"/>
</dbReference>
<protein>
    <submittedName>
        <fullName evidence="1 3">Uncharacterized protein</fullName>
    </submittedName>
</protein>
<evidence type="ECO:0000313" key="2">
    <source>
        <dbReference type="Proteomes" id="UP000278627"/>
    </source>
</evidence>
<sequence length="115" mass="13078">MFADQHGEGMKFVVLEKAVVAVKNYIHELYNTTSKASADMSVKEAMVEMFSAAVNMEKIQPPRMCCPFRGTPKWASGHAQKGRQRTHFDDLIVWLYVTCELFAKEREPIQPLPST</sequence>
<evidence type="ECO:0000313" key="3">
    <source>
        <dbReference type="WBParaSite" id="BPAG_0000809101-mRNA-1"/>
    </source>
</evidence>
<evidence type="ECO:0000313" key="1">
    <source>
        <dbReference type="EMBL" id="VDN89239.1"/>
    </source>
</evidence>
<proteinExistence type="predicted"/>
<organism evidence="3">
    <name type="scientific">Brugia pahangi</name>
    <name type="common">Filarial nematode worm</name>
    <dbReference type="NCBI Taxonomy" id="6280"/>
    <lineage>
        <taxon>Eukaryota</taxon>
        <taxon>Metazoa</taxon>
        <taxon>Ecdysozoa</taxon>
        <taxon>Nematoda</taxon>
        <taxon>Chromadorea</taxon>
        <taxon>Rhabditida</taxon>
        <taxon>Spirurina</taxon>
        <taxon>Spiruromorpha</taxon>
        <taxon>Filarioidea</taxon>
        <taxon>Onchocercidae</taxon>
        <taxon>Brugia</taxon>
    </lineage>
</organism>
<dbReference type="AlphaFoldDB" id="A0A0N4TIM4"/>
<accession>A0A0N4TIM4</accession>
<dbReference type="STRING" id="6280.A0A0N4TIM4"/>
<reference evidence="3" key="1">
    <citation type="submission" date="2017-02" db="UniProtKB">
        <authorList>
            <consortium name="WormBaseParasite"/>
        </authorList>
    </citation>
    <scope>IDENTIFICATION</scope>
</reference>
<dbReference type="Proteomes" id="UP000278627">
    <property type="component" value="Unassembled WGS sequence"/>
</dbReference>
<gene>
    <name evidence="1" type="ORF">BPAG_LOCUS8053</name>
</gene>
<dbReference type="WBParaSite" id="BPAG_0000809101-mRNA-1">
    <property type="protein sequence ID" value="BPAG_0000809101-mRNA-1"/>
    <property type="gene ID" value="BPAG_0000809101"/>
</dbReference>